<proteinExistence type="predicted"/>
<evidence type="ECO:0000259" key="1">
    <source>
        <dbReference type="Pfam" id="PF01048"/>
    </source>
</evidence>
<dbReference type="GO" id="GO:0003824">
    <property type="term" value="F:catalytic activity"/>
    <property type="evidence" value="ECO:0007669"/>
    <property type="project" value="InterPro"/>
</dbReference>
<dbReference type="Proteomes" id="UP000325780">
    <property type="component" value="Unassembled WGS sequence"/>
</dbReference>
<dbReference type="PANTHER" id="PTHR46082:SF11">
    <property type="entry name" value="AAA+ ATPASE DOMAIN-CONTAINING PROTEIN-RELATED"/>
    <property type="match status" value="1"/>
</dbReference>
<dbReference type="InterPro" id="IPR035994">
    <property type="entry name" value="Nucleoside_phosphorylase_sf"/>
</dbReference>
<dbReference type="Gene3D" id="3.40.50.1580">
    <property type="entry name" value="Nucleoside phosphorylase domain"/>
    <property type="match status" value="1"/>
</dbReference>
<dbReference type="InterPro" id="IPR053137">
    <property type="entry name" value="NLR-like"/>
</dbReference>
<protein>
    <submittedName>
        <fullName evidence="2">Nucleoside phosphorylase domain-containing protein</fullName>
    </submittedName>
</protein>
<dbReference type="InterPro" id="IPR000845">
    <property type="entry name" value="Nucleoside_phosphorylase_d"/>
</dbReference>
<sequence length="393" mass="43588">MMLTHDDYTVGWVCALSVESAAAIALLDVRHEPLPTKRSHNNNYTFGRILDHNVVIAVLPSGRYGTTSAATVVTEMKDAFTNIRFYLMVGIGGGVPTKYDVRLGDIVVSKPFGKHGGIIQYDYGKQTGSGRFELTGSLNKPPQVLLTALANLDSNHFLGTRPFHTYLTKIIDKYPKFCHPGKNQDVLFEPHYEHLSGEDCSACHRAKVKVRRDRDFSGPVIHYGLIASGNRVIKHAPTRDRLADEHDILCFEMEAAGLMDTIPCLVIRGICDYSDSHKNKAWQPYAAAAAAAYGKELLSHVPLLDVELKSPTSPGLTETLEKLRSTDVEDDRSMLLAIKGKRAHGTCEWLTEDCRYMTWLHSQGSKLLREPEVNSGHLERLIVPNYLTAAMAG</sequence>
<dbReference type="Pfam" id="PF01048">
    <property type="entry name" value="PNP_UDP_1"/>
    <property type="match status" value="1"/>
</dbReference>
<dbReference type="GO" id="GO:0009116">
    <property type="term" value="P:nucleoside metabolic process"/>
    <property type="evidence" value="ECO:0007669"/>
    <property type="project" value="InterPro"/>
</dbReference>
<dbReference type="SUPFAM" id="SSF53167">
    <property type="entry name" value="Purine and uridine phosphorylases"/>
    <property type="match status" value="1"/>
</dbReference>
<dbReference type="OrthoDB" id="1577640at2759"/>
<dbReference type="PANTHER" id="PTHR46082">
    <property type="entry name" value="ATP/GTP-BINDING PROTEIN-RELATED"/>
    <property type="match status" value="1"/>
</dbReference>
<gene>
    <name evidence="2" type="ORF">BDV25DRAFT_128839</name>
</gene>
<keyword evidence="3" id="KW-1185">Reference proteome</keyword>
<accession>A0A5N6TZ30</accession>
<evidence type="ECO:0000313" key="2">
    <source>
        <dbReference type="EMBL" id="KAE8151311.1"/>
    </source>
</evidence>
<name>A0A5N6TZ30_ASPAV</name>
<reference evidence="2 3" key="1">
    <citation type="submission" date="2019-04" db="EMBL/GenBank/DDBJ databases">
        <title>Friends and foes A comparative genomics study of 23 Aspergillus species from section Flavi.</title>
        <authorList>
            <consortium name="DOE Joint Genome Institute"/>
            <person name="Kjaerbolling I."/>
            <person name="Vesth T."/>
            <person name="Frisvad J.C."/>
            <person name="Nybo J.L."/>
            <person name="Theobald S."/>
            <person name="Kildgaard S."/>
            <person name="Isbrandt T."/>
            <person name="Kuo A."/>
            <person name="Sato A."/>
            <person name="Lyhne E.K."/>
            <person name="Kogle M.E."/>
            <person name="Wiebenga A."/>
            <person name="Kun R.S."/>
            <person name="Lubbers R.J."/>
            <person name="Makela M.R."/>
            <person name="Barry K."/>
            <person name="Chovatia M."/>
            <person name="Clum A."/>
            <person name="Daum C."/>
            <person name="Haridas S."/>
            <person name="He G."/>
            <person name="LaButti K."/>
            <person name="Lipzen A."/>
            <person name="Mondo S."/>
            <person name="Riley R."/>
            <person name="Salamov A."/>
            <person name="Simmons B.A."/>
            <person name="Magnuson J.K."/>
            <person name="Henrissat B."/>
            <person name="Mortensen U.H."/>
            <person name="Larsen T.O."/>
            <person name="Devries R.P."/>
            <person name="Grigoriev I.V."/>
            <person name="Machida M."/>
            <person name="Baker S.E."/>
            <person name="Andersen M.R."/>
        </authorList>
    </citation>
    <scope>NUCLEOTIDE SEQUENCE [LARGE SCALE GENOMIC DNA]</scope>
    <source>
        <strain evidence="2 3">IBT 18842</strain>
    </source>
</reference>
<evidence type="ECO:0000313" key="3">
    <source>
        <dbReference type="Proteomes" id="UP000325780"/>
    </source>
</evidence>
<organism evidence="2 3">
    <name type="scientific">Aspergillus avenaceus</name>
    <dbReference type="NCBI Taxonomy" id="36643"/>
    <lineage>
        <taxon>Eukaryota</taxon>
        <taxon>Fungi</taxon>
        <taxon>Dikarya</taxon>
        <taxon>Ascomycota</taxon>
        <taxon>Pezizomycotina</taxon>
        <taxon>Eurotiomycetes</taxon>
        <taxon>Eurotiomycetidae</taxon>
        <taxon>Eurotiales</taxon>
        <taxon>Aspergillaceae</taxon>
        <taxon>Aspergillus</taxon>
        <taxon>Aspergillus subgen. Circumdati</taxon>
    </lineage>
</organism>
<feature type="domain" description="Nucleoside phosphorylase" evidence="1">
    <location>
        <begin position="11"/>
        <end position="292"/>
    </location>
</feature>
<dbReference type="EMBL" id="ML742073">
    <property type="protein sequence ID" value="KAE8151311.1"/>
    <property type="molecule type" value="Genomic_DNA"/>
</dbReference>
<dbReference type="AlphaFoldDB" id="A0A5N6TZ30"/>